<dbReference type="SUPFAM" id="SSF55785">
    <property type="entry name" value="PYP-like sensor domain (PAS domain)"/>
    <property type="match status" value="2"/>
</dbReference>
<dbReference type="SMART" id="SM00448">
    <property type="entry name" value="REC"/>
    <property type="match status" value="1"/>
</dbReference>
<dbReference type="InterPro" id="IPR003661">
    <property type="entry name" value="HisK_dim/P_dom"/>
</dbReference>
<dbReference type="InterPro" id="IPR036097">
    <property type="entry name" value="HisK_dim/P_sf"/>
</dbReference>
<reference evidence="9 10" key="1">
    <citation type="journal article" date="2013" name="Genome Announc.">
        <title>Draft Genome Sequence of Desulfotignum phosphitoxidans DSM 13687 Strain FiPS-3.</title>
        <authorList>
            <person name="Poehlein A."/>
            <person name="Daniel R."/>
            <person name="Simeonova D.D."/>
        </authorList>
    </citation>
    <scope>NUCLEOTIDE SEQUENCE [LARGE SCALE GENOMIC DNA]</scope>
    <source>
        <strain evidence="9 10">DSM 13687</strain>
    </source>
</reference>
<dbReference type="GO" id="GO:0000155">
    <property type="term" value="F:phosphorelay sensor kinase activity"/>
    <property type="evidence" value="ECO:0007669"/>
    <property type="project" value="InterPro"/>
</dbReference>
<comment type="catalytic activity">
    <reaction evidence="1">
        <text>ATP + protein L-histidine = ADP + protein N-phospho-L-histidine.</text>
        <dbReference type="EC" id="2.7.13.3"/>
    </reaction>
</comment>
<dbReference type="Gene3D" id="3.30.565.10">
    <property type="entry name" value="Histidine kinase-like ATPase, C-terminal domain"/>
    <property type="match status" value="1"/>
</dbReference>
<dbReference type="InterPro" id="IPR001789">
    <property type="entry name" value="Sig_transdc_resp-reg_receiver"/>
</dbReference>
<dbReference type="InterPro" id="IPR004358">
    <property type="entry name" value="Sig_transdc_His_kin-like_C"/>
</dbReference>
<dbReference type="CDD" id="cd00130">
    <property type="entry name" value="PAS"/>
    <property type="match status" value="2"/>
</dbReference>
<dbReference type="AlphaFoldDB" id="S0G2T6"/>
<dbReference type="Pfam" id="PF13426">
    <property type="entry name" value="PAS_9"/>
    <property type="match status" value="1"/>
</dbReference>
<dbReference type="Pfam" id="PF10114">
    <property type="entry name" value="PocR"/>
    <property type="match status" value="1"/>
</dbReference>
<evidence type="ECO:0000256" key="3">
    <source>
        <dbReference type="ARBA" id="ARBA00022553"/>
    </source>
</evidence>
<dbReference type="EMBL" id="APJX01000001">
    <property type="protein sequence ID" value="EMS81190.1"/>
    <property type="molecule type" value="Genomic_DNA"/>
</dbReference>
<dbReference type="PANTHER" id="PTHR43065:SF42">
    <property type="entry name" value="TWO-COMPONENT SENSOR PPRA"/>
    <property type="match status" value="1"/>
</dbReference>
<keyword evidence="9" id="KW-0418">Kinase</keyword>
<feature type="domain" description="Response regulatory" evidence="6">
    <location>
        <begin position="763"/>
        <end position="879"/>
    </location>
</feature>
<dbReference type="Pfam" id="PF02518">
    <property type="entry name" value="HATPase_c"/>
    <property type="match status" value="1"/>
</dbReference>
<dbReference type="PRINTS" id="PR00344">
    <property type="entry name" value="BCTRLSENSOR"/>
</dbReference>
<dbReference type="Gene3D" id="3.30.450.20">
    <property type="entry name" value="PAS domain"/>
    <property type="match status" value="2"/>
</dbReference>
<feature type="modified residue" description="4-aspartylphosphate" evidence="4">
    <location>
        <position position="814"/>
    </location>
</feature>
<dbReference type="SMART" id="SM00387">
    <property type="entry name" value="HATPase_c"/>
    <property type="match status" value="1"/>
</dbReference>
<gene>
    <name evidence="9" type="ORF">Dpo_1c03290</name>
</gene>
<evidence type="ECO:0000259" key="5">
    <source>
        <dbReference type="PROSITE" id="PS50109"/>
    </source>
</evidence>
<dbReference type="InterPro" id="IPR005467">
    <property type="entry name" value="His_kinase_dom"/>
</dbReference>
<keyword evidence="3 4" id="KW-0597">Phosphoprotein</keyword>
<dbReference type="OrthoDB" id="9806821at2"/>
<evidence type="ECO:0000256" key="2">
    <source>
        <dbReference type="ARBA" id="ARBA00012438"/>
    </source>
</evidence>
<proteinExistence type="predicted"/>
<feature type="domain" description="Histidine kinase" evidence="5">
    <location>
        <begin position="519"/>
        <end position="742"/>
    </location>
</feature>
<dbReference type="SUPFAM" id="SSF52172">
    <property type="entry name" value="CheY-like"/>
    <property type="match status" value="1"/>
</dbReference>
<dbReference type="PROSITE" id="PS50110">
    <property type="entry name" value="RESPONSE_REGULATORY"/>
    <property type="match status" value="1"/>
</dbReference>
<protein>
    <recommendedName>
        <fullName evidence="2">histidine kinase</fullName>
        <ecNumber evidence="2">2.7.13.3</ecNumber>
    </recommendedName>
</protein>
<dbReference type="PANTHER" id="PTHR43065">
    <property type="entry name" value="SENSOR HISTIDINE KINASE"/>
    <property type="match status" value="1"/>
</dbReference>
<dbReference type="InterPro" id="IPR011006">
    <property type="entry name" value="CheY-like_superfamily"/>
</dbReference>
<dbReference type="InterPro" id="IPR018771">
    <property type="entry name" value="PocR_dom"/>
</dbReference>
<evidence type="ECO:0000259" key="7">
    <source>
        <dbReference type="PROSITE" id="PS50112"/>
    </source>
</evidence>
<dbReference type="InterPro" id="IPR000700">
    <property type="entry name" value="PAS-assoc_C"/>
</dbReference>
<sequence length="884" mass="98762">MKQNSTCDELERRVQELEKELHDARFLTEEIMTYMTEGLVLTDMQGTVTFINQRLLEMLGYLPGQIIGKSWLEMVPPGQLTIARAAEARRAQGHTDRYEIVLRRKNGHEFPVMIGAGPRFDKHSGEFIGTMGVVTDISERRQAEDELRKYEWLIEKEIPPADTDAPVFETVYGDITALNTRRLILEGVGKENLAEMAADVMALLDTSLAVYEANGDYAYGVFKSSWCQFLDTASFHLCGTNDVGKALSCGKWLCHDNCWNDSAQTAMVSGKPSDIECVGGIRLYAVPIFAEKKVIGSVNIGYGNPPQDDDTLARLAEKYHIDLDQLRAKANAYKPRPEFIIELGKRRCQHMARMIGKIIERRQAEKSRQKYQKDLEKRNHFIQTILDNLPIGLAVNSIDEGQAIYINKQFEQIYGWPREQIKDIDTFFHKAYPDPAYREKIMTRVFEDTASGDPEKMAWDGVEITRQDGEKRVVSAKNIPLQEQNLMISTVQDITENTKLQNQLLQARKMESVGRLAGGVAHDFNNMLGVILGHVEFALEKIGENHDLSAGLKEIQTAARRSADLTKQLLTFARKQIISPRPLNLNDTVESMLNMLRRLIGEDIDLVWKPAAHSWTVKMDPSQIDQILANLCINARDAIAGVGRLTIETGKKTFDEQYCRENAGFIPGDYALLSVSDNGCGMDRDTLKNLFEPFFTTKEMGKGTGLGLATIYGIVKQNSGFINVYSEPGQGSTFNIYLPRFAAEGREPGDIPREKTAAAGTETILVVEDEPAILRMTCMMLEQKGYTVLPAATPAEALEKVENHSCAIDLLLSDVVLPEMSGRDLAGQIMGLCPGIRILFMSGYTADVIAHQGVLDNGMAFIQKPFSMHDLLGKVRGVLDMAPE</sequence>
<dbReference type="CDD" id="cd00082">
    <property type="entry name" value="HisKA"/>
    <property type="match status" value="1"/>
</dbReference>
<dbReference type="RefSeq" id="WP_006963858.1">
    <property type="nucleotide sequence ID" value="NZ_APJX01000001.1"/>
</dbReference>
<dbReference type="Gene3D" id="3.40.50.2300">
    <property type="match status" value="1"/>
</dbReference>
<feature type="domain" description="PAC" evidence="8">
    <location>
        <begin position="96"/>
        <end position="149"/>
    </location>
</feature>
<dbReference type="NCBIfam" id="TIGR00229">
    <property type="entry name" value="sensory_box"/>
    <property type="match status" value="2"/>
</dbReference>
<feature type="domain" description="PAS" evidence="7">
    <location>
        <begin position="24"/>
        <end position="77"/>
    </location>
</feature>
<keyword evidence="9" id="KW-0808">Transferase</keyword>
<dbReference type="InterPro" id="IPR003594">
    <property type="entry name" value="HATPase_dom"/>
</dbReference>
<dbReference type="InterPro" id="IPR000014">
    <property type="entry name" value="PAS"/>
</dbReference>
<dbReference type="SUPFAM" id="SSF47384">
    <property type="entry name" value="Homodimeric domain of signal transducing histidine kinase"/>
    <property type="match status" value="1"/>
</dbReference>
<dbReference type="PROSITE" id="PS50109">
    <property type="entry name" value="HIS_KIN"/>
    <property type="match status" value="1"/>
</dbReference>
<dbReference type="SMART" id="SM00086">
    <property type="entry name" value="PAC"/>
    <property type="match status" value="2"/>
</dbReference>
<dbReference type="InterPro" id="IPR036890">
    <property type="entry name" value="HATPase_C_sf"/>
</dbReference>
<dbReference type="InterPro" id="IPR001610">
    <property type="entry name" value="PAC"/>
</dbReference>
<evidence type="ECO:0000259" key="6">
    <source>
        <dbReference type="PROSITE" id="PS50110"/>
    </source>
</evidence>
<dbReference type="SMART" id="SM00388">
    <property type="entry name" value="HisKA"/>
    <property type="match status" value="1"/>
</dbReference>
<organism evidence="9 10">
    <name type="scientific">Desulfotignum phosphitoxidans DSM 13687</name>
    <dbReference type="NCBI Taxonomy" id="1286635"/>
    <lineage>
        <taxon>Bacteria</taxon>
        <taxon>Pseudomonadati</taxon>
        <taxon>Thermodesulfobacteriota</taxon>
        <taxon>Desulfobacteria</taxon>
        <taxon>Desulfobacterales</taxon>
        <taxon>Desulfobacteraceae</taxon>
        <taxon>Desulfotignum</taxon>
    </lineage>
</organism>
<accession>S0G2T6</accession>
<comment type="caution">
    <text evidence="9">The sequence shown here is derived from an EMBL/GenBank/DDBJ whole genome shotgun (WGS) entry which is preliminary data.</text>
</comment>
<dbReference type="Gene3D" id="1.10.287.130">
    <property type="match status" value="1"/>
</dbReference>
<dbReference type="Pfam" id="PF13188">
    <property type="entry name" value="PAS_8"/>
    <property type="match status" value="1"/>
</dbReference>
<dbReference type="PROSITE" id="PS50112">
    <property type="entry name" value="PAS"/>
    <property type="match status" value="1"/>
</dbReference>
<name>S0G2T6_9BACT</name>
<evidence type="ECO:0000259" key="8">
    <source>
        <dbReference type="PROSITE" id="PS50113"/>
    </source>
</evidence>
<dbReference type="EC" id="2.7.13.3" evidence="2"/>
<evidence type="ECO:0000256" key="4">
    <source>
        <dbReference type="PROSITE-ProRule" id="PRU00169"/>
    </source>
</evidence>
<keyword evidence="10" id="KW-1185">Reference proteome</keyword>
<dbReference type="SMART" id="SM00091">
    <property type="entry name" value="PAS"/>
    <property type="match status" value="2"/>
</dbReference>
<dbReference type="Proteomes" id="UP000014216">
    <property type="component" value="Unassembled WGS sequence"/>
</dbReference>
<dbReference type="SUPFAM" id="SSF55874">
    <property type="entry name" value="ATPase domain of HSP90 chaperone/DNA topoisomerase II/histidine kinase"/>
    <property type="match status" value="1"/>
</dbReference>
<dbReference type="InterPro" id="IPR035965">
    <property type="entry name" value="PAS-like_dom_sf"/>
</dbReference>
<evidence type="ECO:0000313" key="10">
    <source>
        <dbReference type="Proteomes" id="UP000014216"/>
    </source>
</evidence>
<dbReference type="PROSITE" id="PS50113">
    <property type="entry name" value="PAC"/>
    <property type="match status" value="1"/>
</dbReference>
<dbReference type="Pfam" id="PF00072">
    <property type="entry name" value="Response_reg"/>
    <property type="match status" value="1"/>
</dbReference>
<evidence type="ECO:0000313" key="9">
    <source>
        <dbReference type="EMBL" id="EMS81190.1"/>
    </source>
</evidence>
<evidence type="ECO:0000256" key="1">
    <source>
        <dbReference type="ARBA" id="ARBA00000085"/>
    </source>
</evidence>